<dbReference type="VEuPathDB" id="PlasmoDB:PGABG01_1126400"/>
<dbReference type="AlphaFoldDB" id="A0A151LIY9"/>
<accession>A0A151LIY9</accession>
<proteinExistence type="predicted"/>
<dbReference type="Gene3D" id="1.10.600.10">
    <property type="entry name" value="Farnesyl Diphosphate Synthase"/>
    <property type="match status" value="1"/>
</dbReference>
<gene>
    <name evidence="1" type="ORF">PGSY75_1128400</name>
</gene>
<name>A0A151LIY9_9APIC</name>
<comment type="caution">
    <text evidence="1">The sequence shown here is derived from an EMBL/GenBank/DDBJ whole genome shotgun (WGS) entry which is preliminary data.</text>
</comment>
<dbReference type="InterPro" id="IPR008949">
    <property type="entry name" value="Isoprenoid_synthase_dom_sf"/>
</dbReference>
<feature type="non-terminal residue" evidence="1">
    <location>
        <position position="91"/>
    </location>
</feature>
<dbReference type="SUPFAM" id="SSF48576">
    <property type="entry name" value="Terpenoid synthases"/>
    <property type="match status" value="1"/>
</dbReference>
<reference evidence="1 2" key="1">
    <citation type="journal article" date="2016" name="Nat. Commun.">
        <title>Genomes of cryptic chimpanzee Plasmodium species reveal key evolutionary events leading to human malaria.</title>
        <authorList>
            <person name="Sundararaman S.A."/>
            <person name="Plenderleith L.J."/>
            <person name="Liu W."/>
            <person name="Loy D.E."/>
            <person name="Learn G.H."/>
            <person name="Li Y."/>
            <person name="Shaw K.S."/>
            <person name="Ayouba A."/>
            <person name="Peeters M."/>
            <person name="Speede S."/>
            <person name="Shaw G.M."/>
            <person name="Bushman F.D."/>
            <person name="Brisson D."/>
            <person name="Rayner J.C."/>
            <person name="Sharp P.M."/>
            <person name="Hahn B.H."/>
        </authorList>
    </citation>
    <scope>NUCLEOTIDE SEQUENCE [LARGE SCALE GENOMIC DNA]</scope>
    <source>
        <strain evidence="1 2">SY75</strain>
    </source>
</reference>
<evidence type="ECO:0000313" key="2">
    <source>
        <dbReference type="Proteomes" id="UP000076004"/>
    </source>
</evidence>
<dbReference type="EMBL" id="LVLB01000012">
    <property type="protein sequence ID" value="KYN98923.1"/>
    <property type="molecule type" value="Genomic_DNA"/>
</dbReference>
<dbReference type="GeneID" id="29776997"/>
<protein>
    <submittedName>
        <fullName evidence="1">Putative geranylgeranyl pyrophosphate synthase</fullName>
    </submittedName>
</protein>
<evidence type="ECO:0000313" key="1">
    <source>
        <dbReference type="EMBL" id="KYN98923.1"/>
    </source>
</evidence>
<dbReference type="Proteomes" id="UP000076004">
    <property type="component" value="Unassembled WGS sequence"/>
</dbReference>
<dbReference type="VEuPathDB" id="PlasmoDB:PGSY75_1128400"/>
<sequence length="91" mass="10926">MENEPNNQDADNGLAYFRSMYDRYRDTFINHINDYILEDDIKIIISKYYKLLFDYNCLGGKNNRGILVILIYEYVKNRDINSNEWEKVACI</sequence>
<organism evidence="1 2">
    <name type="scientific">Plasmodium gaboni</name>
    <dbReference type="NCBI Taxonomy" id="647221"/>
    <lineage>
        <taxon>Eukaryota</taxon>
        <taxon>Sar</taxon>
        <taxon>Alveolata</taxon>
        <taxon>Apicomplexa</taxon>
        <taxon>Aconoidasida</taxon>
        <taxon>Haemosporida</taxon>
        <taxon>Plasmodiidae</taxon>
        <taxon>Plasmodium</taxon>
        <taxon>Plasmodium (Laverania)</taxon>
    </lineage>
</organism>
<dbReference type="KEGG" id="pgab:PGSY75_1128400"/>
<dbReference type="RefSeq" id="XP_018641200.1">
    <property type="nucleotide sequence ID" value="XM_018786404.1"/>
</dbReference>